<gene>
    <name evidence="2" type="ORF">GCM10008986_32620</name>
</gene>
<organism evidence="2 3">
    <name type="scientific">Salinibacillus aidingensis</name>
    <dbReference type="NCBI Taxonomy" id="237684"/>
    <lineage>
        <taxon>Bacteria</taxon>
        <taxon>Bacillati</taxon>
        <taxon>Bacillota</taxon>
        <taxon>Bacilli</taxon>
        <taxon>Bacillales</taxon>
        <taxon>Bacillaceae</taxon>
        <taxon>Salinibacillus</taxon>
    </lineage>
</organism>
<feature type="coiled-coil region" evidence="1">
    <location>
        <begin position="126"/>
        <end position="153"/>
    </location>
</feature>
<keyword evidence="1" id="KW-0175">Coiled coil</keyword>
<proteinExistence type="predicted"/>
<dbReference type="Proteomes" id="UP001500880">
    <property type="component" value="Unassembled WGS sequence"/>
</dbReference>
<protein>
    <submittedName>
        <fullName evidence="2">Uncharacterized protein</fullName>
    </submittedName>
</protein>
<accession>A0ABN1BPI7</accession>
<keyword evidence="3" id="KW-1185">Reference proteome</keyword>
<evidence type="ECO:0000313" key="2">
    <source>
        <dbReference type="EMBL" id="GAA0502502.1"/>
    </source>
</evidence>
<evidence type="ECO:0000313" key="3">
    <source>
        <dbReference type="Proteomes" id="UP001500880"/>
    </source>
</evidence>
<name>A0ABN1BPI7_9BACI</name>
<dbReference type="RefSeq" id="WP_343843455.1">
    <property type="nucleotide sequence ID" value="NZ_BAAADO010000009.1"/>
</dbReference>
<comment type="caution">
    <text evidence="2">The sequence shown here is derived from an EMBL/GenBank/DDBJ whole genome shotgun (WGS) entry which is preliminary data.</text>
</comment>
<sequence length="283" mass="34282">MVAVKSSDRNPQGKPKLFLQSIGNESVNQHLFCHNMEEEERENQRKEIHHLKKSIKNYHHLLQQIAGNVFSLRRTLNHSVKDHIKLQNEVGQLTELEERTKKDFSRKLTQLIRKQQLNEHHFLDRFERNEKMNDRLQEQLQEQKSSQQVMRREHRKKYQEMDHSLQHLKQHEKRMWGEMELVNQQIQDINTEVQDYQNQTDHRLQSYDERLQEIDDLYKDEHPYVQLLKSLPPNYPVRRLFVNGTIIPVSHFVRYDPIKRMAYFNNDNQVKTIDSENIEGIIF</sequence>
<dbReference type="EMBL" id="BAAADO010000009">
    <property type="protein sequence ID" value="GAA0502502.1"/>
    <property type="molecule type" value="Genomic_DNA"/>
</dbReference>
<reference evidence="2 3" key="1">
    <citation type="journal article" date="2019" name="Int. J. Syst. Evol. Microbiol.">
        <title>The Global Catalogue of Microorganisms (GCM) 10K type strain sequencing project: providing services to taxonomists for standard genome sequencing and annotation.</title>
        <authorList>
            <consortium name="The Broad Institute Genomics Platform"/>
            <consortium name="The Broad Institute Genome Sequencing Center for Infectious Disease"/>
            <person name="Wu L."/>
            <person name="Ma J."/>
        </authorList>
    </citation>
    <scope>NUCLEOTIDE SEQUENCE [LARGE SCALE GENOMIC DNA]</scope>
    <source>
        <strain evidence="2 3">JCM 12389</strain>
    </source>
</reference>
<evidence type="ECO:0000256" key="1">
    <source>
        <dbReference type="SAM" id="Coils"/>
    </source>
</evidence>